<dbReference type="EMBL" id="KB031150">
    <property type="protein sequence ID" value="ELK01580.1"/>
    <property type="molecule type" value="Genomic_DNA"/>
</dbReference>
<keyword evidence="3" id="KW-0812">Transmembrane</keyword>
<evidence type="ECO:0000256" key="4">
    <source>
        <dbReference type="ARBA" id="ARBA00022729"/>
    </source>
</evidence>
<accession>L5JQE3</accession>
<keyword evidence="4" id="KW-0732">Signal</keyword>
<dbReference type="InParanoid" id="L5JQE3"/>
<evidence type="ECO:0000313" key="6">
    <source>
        <dbReference type="EMBL" id="ELK01580.1"/>
    </source>
</evidence>
<reference evidence="7" key="1">
    <citation type="journal article" date="2013" name="Science">
        <title>Comparative analysis of bat genomes provides insight into the evolution of flight and immunity.</title>
        <authorList>
            <person name="Zhang G."/>
            <person name="Cowled C."/>
            <person name="Shi Z."/>
            <person name="Huang Z."/>
            <person name="Bishop-Lilly K.A."/>
            <person name="Fang X."/>
            <person name="Wynne J.W."/>
            <person name="Xiong Z."/>
            <person name="Baker M.L."/>
            <person name="Zhao W."/>
            <person name="Tachedjian M."/>
            <person name="Zhu Y."/>
            <person name="Zhou P."/>
            <person name="Jiang X."/>
            <person name="Ng J."/>
            <person name="Yang L."/>
            <person name="Wu L."/>
            <person name="Xiao J."/>
            <person name="Feng Y."/>
            <person name="Chen Y."/>
            <person name="Sun X."/>
            <person name="Zhang Y."/>
            <person name="Marsh G.A."/>
            <person name="Crameri G."/>
            <person name="Broder C.C."/>
            <person name="Frey K.G."/>
            <person name="Wang L.F."/>
            <person name="Wang J."/>
        </authorList>
    </citation>
    <scope>NUCLEOTIDE SEQUENCE [LARGE SCALE GENOMIC DNA]</scope>
</reference>
<dbReference type="STRING" id="9402.L5JQE3"/>
<evidence type="ECO:0000256" key="1">
    <source>
        <dbReference type="ARBA" id="ARBA00004479"/>
    </source>
</evidence>
<comment type="subcellular location">
    <subcellularLocation>
        <location evidence="1">Membrane</location>
        <topology evidence="1">Single-pass type I membrane protein</topology>
    </subcellularLocation>
</comment>
<evidence type="ECO:0000256" key="2">
    <source>
        <dbReference type="ARBA" id="ARBA00010297"/>
    </source>
</evidence>
<dbReference type="AlphaFoldDB" id="L5JQE3"/>
<dbReference type="Proteomes" id="UP000010552">
    <property type="component" value="Unassembled WGS sequence"/>
</dbReference>
<evidence type="ECO:0000313" key="7">
    <source>
        <dbReference type="Proteomes" id="UP000010552"/>
    </source>
</evidence>
<keyword evidence="5" id="KW-1133">Transmembrane helix</keyword>
<dbReference type="PANTHER" id="PTHR13055">
    <property type="entry name" value="TUMOR ENDOTHELIAL MARKER 7 RELATED"/>
    <property type="match status" value="1"/>
</dbReference>
<gene>
    <name evidence="6" type="ORF">PAL_GLEAN10019634</name>
</gene>
<name>L5JQE3_PTEAL</name>
<dbReference type="PANTHER" id="PTHR13055:SF10">
    <property type="entry name" value="PLEXIN DOMAIN-CONTAINING PROTEIN 1"/>
    <property type="match status" value="1"/>
</dbReference>
<evidence type="ECO:0000256" key="5">
    <source>
        <dbReference type="ARBA" id="ARBA00022989"/>
    </source>
</evidence>
<protein>
    <submittedName>
        <fullName evidence="6">Plexin domain-containing protein 1</fullName>
    </submittedName>
</protein>
<proteinExistence type="inferred from homology"/>
<keyword evidence="5" id="KW-0472">Membrane</keyword>
<evidence type="ECO:0000256" key="3">
    <source>
        <dbReference type="ARBA" id="ARBA00022692"/>
    </source>
</evidence>
<keyword evidence="7" id="KW-1185">Reference proteome</keyword>
<comment type="similarity">
    <text evidence="2">Belongs to the plexin family.</text>
</comment>
<dbReference type="GO" id="GO:0016020">
    <property type="term" value="C:membrane"/>
    <property type="evidence" value="ECO:0007669"/>
    <property type="project" value="UniProtKB-SubCell"/>
</dbReference>
<organism evidence="6 7">
    <name type="scientific">Pteropus alecto</name>
    <name type="common">Black flying fox</name>
    <dbReference type="NCBI Taxonomy" id="9402"/>
    <lineage>
        <taxon>Eukaryota</taxon>
        <taxon>Metazoa</taxon>
        <taxon>Chordata</taxon>
        <taxon>Craniata</taxon>
        <taxon>Vertebrata</taxon>
        <taxon>Euteleostomi</taxon>
        <taxon>Mammalia</taxon>
        <taxon>Eutheria</taxon>
        <taxon>Laurasiatheria</taxon>
        <taxon>Chiroptera</taxon>
        <taxon>Yinpterochiroptera</taxon>
        <taxon>Pteropodoidea</taxon>
        <taxon>Pteropodidae</taxon>
        <taxon>Pteropodinae</taxon>
        <taxon>Pteropus</taxon>
    </lineage>
</organism>
<dbReference type="InterPro" id="IPR031152">
    <property type="entry name" value="PLXDC"/>
</dbReference>
<sequence length="91" mass="10251">MPHTSFGFCLRWWQEDNHSYYVSRLYGPSEPRSRELWVDVAKANRSQVKVHRILSNTHRQASVSAPVPGSTALGWEAGEAHLTWSVGMAVA</sequence>